<dbReference type="PANTHER" id="PTHR19139">
    <property type="entry name" value="AQUAPORIN TRANSPORTER"/>
    <property type="match status" value="1"/>
</dbReference>
<dbReference type="Gene3D" id="1.20.1080.10">
    <property type="entry name" value="Glycerol uptake facilitator protein"/>
    <property type="match status" value="1"/>
</dbReference>
<dbReference type="InterPro" id="IPR000425">
    <property type="entry name" value="MIP"/>
</dbReference>
<keyword evidence="5 8" id="KW-0472">Membrane</keyword>
<organism evidence="10 11">
    <name type="scientific">Phakopsora pachyrhizi</name>
    <name type="common">Asian soybean rust disease fungus</name>
    <dbReference type="NCBI Taxonomy" id="170000"/>
    <lineage>
        <taxon>Eukaryota</taxon>
        <taxon>Fungi</taxon>
        <taxon>Dikarya</taxon>
        <taxon>Basidiomycota</taxon>
        <taxon>Pucciniomycotina</taxon>
        <taxon>Pucciniomycetes</taxon>
        <taxon>Pucciniales</taxon>
        <taxon>Phakopsoraceae</taxon>
        <taxon>Phakopsora</taxon>
    </lineage>
</organism>
<dbReference type="Pfam" id="PF00230">
    <property type="entry name" value="MIP"/>
    <property type="match status" value="1"/>
</dbReference>
<comment type="caution">
    <text evidence="10">The sequence shown here is derived from an EMBL/GenBank/DDBJ whole genome shotgun (WGS) entry which is preliminary data.</text>
</comment>
<evidence type="ECO:0000256" key="7">
    <source>
        <dbReference type="SAM" id="MobiDB-lite"/>
    </source>
</evidence>
<name>A0AAV0AN36_PHAPC</name>
<sequence length="369" mass="38774">MLIKANCFYSGTLLFLLMGLGGIQAAAVSTEAAQAESATRSTNQVASVEQLLYISTSMGLALLAAAWTFFRVSGSVFNPNVAIALVLTGALSPMRFVLYVIAEISGAIAASAILKGVLPGKFSVSNSLGAGTKPWQGVLIEAFLTCALTLTVLLVAVEKHRATPFAPVAIGMVLFAAHLLGVVFTGAAMNSARAFGPAVVDGFVEEHWVYWVGPSFGALMATAVYIFLKGVDYYALTPKQDSDQVEDSPDLKGIEVRMRRRHQNFNSLQHSDRLAQTGVNVHAGNHDGPQMGQRQAASGYPAYSAYGAPTVVTGYNHSRPASPVSPNMAAGLAMAGGMGLALGGSSTNKALPEETEQQQLGSPRTSRYI</sequence>
<protein>
    <submittedName>
        <fullName evidence="10">Aquaporin-like protein</fullName>
    </submittedName>
</protein>
<dbReference type="AlphaFoldDB" id="A0AAV0AN36"/>
<evidence type="ECO:0000256" key="6">
    <source>
        <dbReference type="RuleBase" id="RU000477"/>
    </source>
</evidence>
<keyword evidence="6" id="KW-0813">Transport</keyword>
<dbReference type="Proteomes" id="UP001153365">
    <property type="component" value="Unassembled WGS sequence"/>
</dbReference>
<evidence type="ECO:0000256" key="5">
    <source>
        <dbReference type="ARBA" id="ARBA00023136"/>
    </source>
</evidence>
<dbReference type="InterPro" id="IPR034294">
    <property type="entry name" value="Aquaporin_transptr"/>
</dbReference>
<feature type="compositionally biased region" description="Polar residues" evidence="7">
    <location>
        <begin position="357"/>
        <end position="369"/>
    </location>
</feature>
<feature type="chain" id="PRO_5043381591" evidence="9">
    <location>
        <begin position="26"/>
        <end position="369"/>
    </location>
</feature>
<comment type="similarity">
    <text evidence="2 6">Belongs to the MIP/aquaporin (TC 1.A.8) family.</text>
</comment>
<gene>
    <name evidence="10" type="ORF">PPACK8108_LOCUS4343</name>
</gene>
<evidence type="ECO:0000313" key="11">
    <source>
        <dbReference type="Proteomes" id="UP001153365"/>
    </source>
</evidence>
<dbReference type="PRINTS" id="PR00783">
    <property type="entry name" value="MINTRINSICP"/>
</dbReference>
<proteinExistence type="inferred from homology"/>
<evidence type="ECO:0000313" key="10">
    <source>
        <dbReference type="EMBL" id="CAH7669702.1"/>
    </source>
</evidence>
<dbReference type="GO" id="GO:0015250">
    <property type="term" value="F:water channel activity"/>
    <property type="evidence" value="ECO:0007669"/>
    <property type="project" value="TreeGrafter"/>
</dbReference>
<reference evidence="10" key="1">
    <citation type="submission" date="2022-06" db="EMBL/GenBank/DDBJ databases">
        <authorList>
            <consortium name="SYNGENTA / RWTH Aachen University"/>
        </authorList>
    </citation>
    <scope>NUCLEOTIDE SEQUENCE</scope>
</reference>
<evidence type="ECO:0000256" key="8">
    <source>
        <dbReference type="SAM" id="Phobius"/>
    </source>
</evidence>
<evidence type="ECO:0000256" key="3">
    <source>
        <dbReference type="ARBA" id="ARBA00022692"/>
    </source>
</evidence>
<feature type="transmembrane region" description="Helical" evidence="8">
    <location>
        <begin position="96"/>
        <end position="118"/>
    </location>
</feature>
<evidence type="ECO:0000256" key="1">
    <source>
        <dbReference type="ARBA" id="ARBA00004141"/>
    </source>
</evidence>
<feature type="region of interest" description="Disordered" evidence="7">
    <location>
        <begin position="344"/>
        <end position="369"/>
    </location>
</feature>
<feature type="signal peptide" evidence="9">
    <location>
        <begin position="1"/>
        <end position="25"/>
    </location>
</feature>
<feature type="transmembrane region" description="Helical" evidence="8">
    <location>
        <begin position="138"/>
        <end position="157"/>
    </location>
</feature>
<dbReference type="SUPFAM" id="SSF81338">
    <property type="entry name" value="Aquaporin-like"/>
    <property type="match status" value="1"/>
</dbReference>
<evidence type="ECO:0000256" key="9">
    <source>
        <dbReference type="SAM" id="SignalP"/>
    </source>
</evidence>
<feature type="transmembrane region" description="Helical" evidence="8">
    <location>
        <begin position="169"/>
        <end position="188"/>
    </location>
</feature>
<keyword evidence="9" id="KW-0732">Signal</keyword>
<dbReference type="PANTHER" id="PTHR19139:SF199">
    <property type="entry name" value="MIP17260P"/>
    <property type="match status" value="1"/>
</dbReference>
<accession>A0AAV0AN36</accession>
<dbReference type="InterPro" id="IPR023271">
    <property type="entry name" value="Aquaporin-like"/>
</dbReference>
<evidence type="ECO:0000256" key="4">
    <source>
        <dbReference type="ARBA" id="ARBA00022989"/>
    </source>
</evidence>
<keyword evidence="11" id="KW-1185">Reference proteome</keyword>
<comment type="subcellular location">
    <subcellularLocation>
        <location evidence="1">Membrane</location>
        <topology evidence="1">Multi-pass membrane protein</topology>
    </subcellularLocation>
</comment>
<keyword evidence="3 6" id="KW-0812">Transmembrane</keyword>
<dbReference type="EMBL" id="CALTRL010000799">
    <property type="protein sequence ID" value="CAH7669702.1"/>
    <property type="molecule type" value="Genomic_DNA"/>
</dbReference>
<feature type="transmembrane region" description="Helical" evidence="8">
    <location>
        <begin position="208"/>
        <end position="228"/>
    </location>
</feature>
<keyword evidence="4 8" id="KW-1133">Transmembrane helix</keyword>
<dbReference type="GO" id="GO:0005886">
    <property type="term" value="C:plasma membrane"/>
    <property type="evidence" value="ECO:0007669"/>
    <property type="project" value="TreeGrafter"/>
</dbReference>
<evidence type="ECO:0000256" key="2">
    <source>
        <dbReference type="ARBA" id="ARBA00006175"/>
    </source>
</evidence>